<evidence type="ECO:0000313" key="9">
    <source>
        <dbReference type="Proteomes" id="UP000018936"/>
    </source>
</evidence>
<dbReference type="Pfam" id="PF05721">
    <property type="entry name" value="PhyH"/>
    <property type="match status" value="1"/>
</dbReference>
<dbReference type="GO" id="GO:0046872">
    <property type="term" value="F:metal ion binding"/>
    <property type="evidence" value="ECO:0007669"/>
    <property type="project" value="UniProtKB-KW"/>
</dbReference>
<evidence type="ECO:0000313" key="8">
    <source>
        <dbReference type="EMBL" id="ETE64012.1"/>
    </source>
</evidence>
<evidence type="ECO:0000256" key="6">
    <source>
        <dbReference type="ARBA" id="ARBA00045487"/>
    </source>
</evidence>
<name>V8NR53_OPHHA</name>
<accession>V8NR53</accession>
<dbReference type="InterPro" id="IPR008775">
    <property type="entry name" value="Phytyl_CoA_dOase-like"/>
</dbReference>
<comment type="function">
    <text evidence="6">2-oxoglutarate(2OG)-dependent dioxygenase that catalyzes the conversion of 2-oxoglutarate to succinate and CO(2) in an iron-dependent manner. However, does not couple 2OG turnover to the hydroxylation of acyl-coenzyme A derivatives, implying that it is not directly involved in phytanoyl coenzyme-A metabolism. Does not show detectable activity towards fatty acid CoA thioesters.</text>
</comment>
<dbReference type="Gene3D" id="2.60.120.620">
    <property type="entry name" value="q2cbj1_9rhob like domain"/>
    <property type="match status" value="1"/>
</dbReference>
<keyword evidence="2" id="KW-0479">Metal-binding</keyword>
<dbReference type="PANTHER" id="PTHR20883">
    <property type="entry name" value="PHYTANOYL-COA DIOXYGENASE DOMAIN CONTAINING 1"/>
    <property type="match status" value="1"/>
</dbReference>
<comment type="cofactor">
    <cofactor evidence="1">
        <name>Fe cation</name>
        <dbReference type="ChEBI" id="CHEBI:24875"/>
    </cofactor>
</comment>
<feature type="chain" id="PRO_5004771878" description="Phytanoyl-CoA dioxygenase domain-containing protein 1" evidence="7">
    <location>
        <begin position="28"/>
        <end position="334"/>
    </location>
</feature>
<reference evidence="8 9" key="1">
    <citation type="journal article" date="2013" name="Proc. Natl. Acad. Sci. U.S.A.">
        <title>The king cobra genome reveals dynamic gene evolution and adaptation in the snake venom system.</title>
        <authorList>
            <person name="Vonk F.J."/>
            <person name="Casewell N.R."/>
            <person name="Henkel C.V."/>
            <person name="Heimberg A.M."/>
            <person name="Jansen H.J."/>
            <person name="McCleary R.J."/>
            <person name="Kerkkamp H.M."/>
            <person name="Vos R.A."/>
            <person name="Guerreiro I."/>
            <person name="Calvete J.J."/>
            <person name="Wuster W."/>
            <person name="Woods A.E."/>
            <person name="Logan J.M."/>
            <person name="Harrison R.A."/>
            <person name="Castoe T.A."/>
            <person name="de Koning A.P."/>
            <person name="Pollock D.D."/>
            <person name="Yandell M."/>
            <person name="Calderon D."/>
            <person name="Renjifo C."/>
            <person name="Currier R.B."/>
            <person name="Salgado D."/>
            <person name="Pla D."/>
            <person name="Sanz L."/>
            <person name="Hyder A.S."/>
            <person name="Ribeiro J.M."/>
            <person name="Arntzen J.W."/>
            <person name="van den Thillart G.E."/>
            <person name="Boetzer M."/>
            <person name="Pirovano W."/>
            <person name="Dirks R.P."/>
            <person name="Spaink H.P."/>
            <person name="Duboule D."/>
            <person name="McGlinn E."/>
            <person name="Kini R.M."/>
            <person name="Richardson M.K."/>
        </authorList>
    </citation>
    <scope>NUCLEOTIDE SEQUENCE</scope>
    <source>
        <tissue evidence="8">Blood</tissue>
    </source>
</reference>
<dbReference type="Proteomes" id="UP000018936">
    <property type="component" value="Unassembled WGS sequence"/>
</dbReference>
<dbReference type="PANTHER" id="PTHR20883:SF15">
    <property type="entry name" value="PHYTANOYL-COA DIOXYGENASE DOMAIN-CONTAINING PROTEIN 1"/>
    <property type="match status" value="1"/>
</dbReference>
<protein>
    <recommendedName>
        <fullName evidence="5">Phytanoyl-CoA dioxygenase domain-containing protein 1</fullName>
    </recommendedName>
</protein>
<dbReference type="SUPFAM" id="SSF51197">
    <property type="entry name" value="Clavaminate synthase-like"/>
    <property type="match status" value="1"/>
</dbReference>
<gene>
    <name evidence="8" type="primary">phyhd1</name>
    <name evidence="8" type="ORF">L345_10214</name>
</gene>
<feature type="signal peptide" evidence="7">
    <location>
        <begin position="1"/>
        <end position="27"/>
    </location>
</feature>
<evidence type="ECO:0000256" key="4">
    <source>
        <dbReference type="ARBA" id="ARBA00038356"/>
    </source>
</evidence>
<sequence length="334" mass="36737">GNKSQLLPSPHWFCPLLFRLLVSISSCLEDPQPGDQLTRITFPQRCCSECDAVRAQIRKIVASMDIPAHCRTEFSTQHLEQLQAQGSAEYFLNSGDKIRFFFEKGVFDTKGDFLVPKEKSINKIGHALHAYDPVFKQMTHSPKVQGLARNLGLENPVVVQSMYIFKQPGIGGEVTPHQDATFLYTTPLGKVMGFWIALENATQENGCLWFIPGSHTAGITRRMVRTPPGTIPCTDFIGTERGYEGSQFVPVPAGKGVPRGLYFPPDGGQGRGLERRELASTNSGTAFPTAVHEQLNLQNLLLWETHTFRGGVGGLIFSSASVVGEFLAPASHHL</sequence>
<feature type="non-terminal residue" evidence="8">
    <location>
        <position position="1"/>
    </location>
</feature>
<evidence type="ECO:0000256" key="2">
    <source>
        <dbReference type="ARBA" id="ARBA00022723"/>
    </source>
</evidence>
<evidence type="ECO:0000256" key="3">
    <source>
        <dbReference type="ARBA" id="ARBA00023004"/>
    </source>
</evidence>
<evidence type="ECO:0000256" key="1">
    <source>
        <dbReference type="ARBA" id="ARBA00001962"/>
    </source>
</evidence>
<comment type="similarity">
    <text evidence="4">Belongs to the PhyH family. PHYHD1 subfamily.</text>
</comment>
<comment type="caution">
    <text evidence="8">The sequence shown here is derived from an EMBL/GenBank/DDBJ whole genome shotgun (WGS) entry which is preliminary data.</text>
</comment>
<evidence type="ECO:0000256" key="5">
    <source>
        <dbReference type="ARBA" id="ARBA00039857"/>
    </source>
</evidence>
<dbReference type="GO" id="GO:0051213">
    <property type="term" value="F:dioxygenase activity"/>
    <property type="evidence" value="ECO:0007669"/>
    <property type="project" value="UniProtKB-KW"/>
</dbReference>
<proteinExistence type="inferred from homology"/>
<dbReference type="OrthoDB" id="445007at2759"/>
<keyword evidence="8" id="KW-0223">Dioxygenase</keyword>
<keyword evidence="9" id="KW-1185">Reference proteome</keyword>
<dbReference type="EMBL" id="AZIM01002444">
    <property type="protein sequence ID" value="ETE64012.1"/>
    <property type="molecule type" value="Genomic_DNA"/>
</dbReference>
<organism evidence="8 9">
    <name type="scientific">Ophiophagus hannah</name>
    <name type="common">King cobra</name>
    <name type="synonym">Naja hannah</name>
    <dbReference type="NCBI Taxonomy" id="8665"/>
    <lineage>
        <taxon>Eukaryota</taxon>
        <taxon>Metazoa</taxon>
        <taxon>Chordata</taxon>
        <taxon>Craniata</taxon>
        <taxon>Vertebrata</taxon>
        <taxon>Euteleostomi</taxon>
        <taxon>Lepidosauria</taxon>
        <taxon>Squamata</taxon>
        <taxon>Bifurcata</taxon>
        <taxon>Unidentata</taxon>
        <taxon>Episquamata</taxon>
        <taxon>Toxicofera</taxon>
        <taxon>Serpentes</taxon>
        <taxon>Colubroidea</taxon>
        <taxon>Elapidae</taxon>
        <taxon>Elapinae</taxon>
        <taxon>Ophiophagus</taxon>
    </lineage>
</organism>
<keyword evidence="7" id="KW-0732">Signal</keyword>
<evidence type="ECO:0000256" key="7">
    <source>
        <dbReference type="SAM" id="SignalP"/>
    </source>
</evidence>
<keyword evidence="8" id="KW-0560">Oxidoreductase</keyword>
<dbReference type="AlphaFoldDB" id="V8NR53"/>
<keyword evidence="3" id="KW-0408">Iron</keyword>